<dbReference type="SUPFAM" id="SSF55874">
    <property type="entry name" value="ATPase domain of HSP90 chaperone/DNA topoisomerase II/histidine kinase"/>
    <property type="match status" value="1"/>
</dbReference>
<reference evidence="5" key="1">
    <citation type="submission" date="2015-05" db="EMBL/GenBank/DDBJ databases">
        <authorList>
            <consortium name="Pathogen Informatics"/>
        </authorList>
    </citation>
    <scope>NUCLEOTIDE SEQUENCE [LARGE SCALE GENOMIC DNA]</scope>
    <source>
        <strain evidence="5">L1-83</strain>
    </source>
</reference>
<organism evidence="3 5">
    <name type="scientific">Roseburia inulinivorans</name>
    <dbReference type="NCBI Taxonomy" id="360807"/>
    <lineage>
        <taxon>Bacteria</taxon>
        <taxon>Bacillati</taxon>
        <taxon>Bacillota</taxon>
        <taxon>Clostridia</taxon>
        <taxon>Lachnospirales</taxon>
        <taxon>Lachnospiraceae</taxon>
        <taxon>Roseburia</taxon>
    </lineage>
</organism>
<dbReference type="RefSeq" id="WP_021922372.1">
    <property type="nucleotide sequence ID" value="NZ_CAKZTK010000056.1"/>
</dbReference>
<proteinExistence type="predicted"/>
<dbReference type="AlphaFoldDB" id="A0A0M6WTB2"/>
<protein>
    <submittedName>
        <fullName evidence="4">GHKL domain-containing protein</fullName>
    </submittedName>
    <submittedName>
        <fullName evidence="3">Histidine kinase-, DNA gyrase B-, and HSP90-like ATPase</fullName>
    </submittedName>
</protein>
<dbReference type="OrthoDB" id="9773869at2"/>
<feature type="transmembrane region" description="Helical" evidence="1">
    <location>
        <begin position="12"/>
        <end position="28"/>
    </location>
</feature>
<feature type="transmembrane region" description="Helical" evidence="1">
    <location>
        <begin position="63"/>
        <end position="81"/>
    </location>
</feature>
<keyword evidence="1" id="KW-0812">Transmembrane</keyword>
<name>A0A0M6WTB2_9FIRM</name>
<feature type="transmembrane region" description="Helical" evidence="1">
    <location>
        <begin position="93"/>
        <end position="111"/>
    </location>
</feature>
<keyword evidence="5" id="KW-1185">Reference proteome</keyword>
<feature type="transmembrane region" description="Helical" evidence="1">
    <location>
        <begin position="183"/>
        <end position="204"/>
    </location>
</feature>
<dbReference type="STRING" id="360807.ERS852392_00952"/>
<reference evidence="4 6" key="3">
    <citation type="submission" date="2018-08" db="EMBL/GenBank/DDBJ databases">
        <title>A genome reference for cultivated species of the human gut microbiota.</title>
        <authorList>
            <person name="Zou Y."/>
            <person name="Xue W."/>
            <person name="Luo G."/>
        </authorList>
    </citation>
    <scope>NUCLEOTIDE SEQUENCE [LARGE SCALE GENOMIC DNA]</scope>
    <source>
        <strain evidence="4 6">AM32-8LB</strain>
    </source>
</reference>
<dbReference type="CDD" id="cd16935">
    <property type="entry name" value="HATPase_AgrC-ComD-like"/>
    <property type="match status" value="1"/>
</dbReference>
<feature type="transmembrane region" description="Helical" evidence="1">
    <location>
        <begin position="35"/>
        <end position="57"/>
    </location>
</feature>
<dbReference type="Proteomes" id="UP000049828">
    <property type="component" value="Unassembled WGS sequence"/>
</dbReference>
<keyword evidence="3" id="KW-0418">Kinase</keyword>
<evidence type="ECO:0000256" key="1">
    <source>
        <dbReference type="SAM" id="Phobius"/>
    </source>
</evidence>
<keyword evidence="1" id="KW-0472">Membrane</keyword>
<feature type="domain" description="Sensor histidine kinase NatK-like C-terminal" evidence="2">
    <location>
        <begin position="326"/>
        <end position="421"/>
    </location>
</feature>
<evidence type="ECO:0000313" key="5">
    <source>
        <dbReference type="Proteomes" id="UP000049828"/>
    </source>
</evidence>
<dbReference type="Gene3D" id="3.30.565.10">
    <property type="entry name" value="Histidine kinase-like ATPase, C-terminal domain"/>
    <property type="match status" value="1"/>
</dbReference>
<accession>A0A0M6WTB2</accession>
<reference evidence="3" key="2">
    <citation type="submission" date="2015-05" db="EMBL/GenBank/DDBJ databases">
        <authorList>
            <person name="Wang D.B."/>
            <person name="Wang M."/>
        </authorList>
    </citation>
    <scope>NUCLEOTIDE SEQUENCE [LARGE SCALE GENOMIC DNA]</scope>
    <source>
        <strain evidence="3">L1-83</strain>
    </source>
</reference>
<gene>
    <name evidence="4" type="ORF">DW813_09835</name>
    <name evidence="3" type="ORF">RIL183_27121</name>
</gene>
<dbReference type="InterPro" id="IPR036890">
    <property type="entry name" value="HATPase_C_sf"/>
</dbReference>
<dbReference type="InterPro" id="IPR032834">
    <property type="entry name" value="NatK-like_C"/>
</dbReference>
<feature type="transmembrane region" description="Helical" evidence="1">
    <location>
        <begin position="151"/>
        <end position="171"/>
    </location>
</feature>
<evidence type="ECO:0000313" key="3">
    <source>
        <dbReference type="EMBL" id="CRL40688.1"/>
    </source>
</evidence>
<dbReference type="Proteomes" id="UP000266391">
    <property type="component" value="Unassembled WGS sequence"/>
</dbReference>
<keyword evidence="1" id="KW-1133">Transmembrane helix</keyword>
<evidence type="ECO:0000313" key="6">
    <source>
        <dbReference type="Proteomes" id="UP000266391"/>
    </source>
</evidence>
<dbReference type="Pfam" id="PF14501">
    <property type="entry name" value="HATPase_c_5"/>
    <property type="match status" value="1"/>
</dbReference>
<dbReference type="GO" id="GO:0016301">
    <property type="term" value="F:kinase activity"/>
    <property type="evidence" value="ECO:0007669"/>
    <property type="project" value="UniProtKB-KW"/>
</dbReference>
<keyword evidence="3" id="KW-0808">Transferase</keyword>
<sequence>MLLQILTYTHHLTTMLFGIFLSAFFLGVKQNKKNVCILLGGGAVSGLFFLICNTVFGSLFTEAVYPIFVHLPLFLLLVFYYRFRWLPSIISIMTAYLCCQFSNWAGIFALSLSGLEWVYYLVRIIVTVAVFAFLSRYLCQTTALLFAKSDRELYILGAMPFVYYVFDYSTTKFSMLLYSGNKVVVEFLAFAMCISYVIFLFVYFQEYELKNSAEQYGQLTNMQLNSLHSEIEQVRSSEHRMKILRHDMRHHLAAIQTFISQQEPERALDYIQEINKQYDDTVIHSFCRNELLNSVLSIYQTRFAENQIVFDVQIQTSQTLCCSEMTFCAILSNLLENAMHAVTKLPEEKRIVHLSIFEKGNHLLILQKNPASETPVFSNGIPVTTAKNHGIGVQSVIYYVEKEHGQYQFYMEGEDFVVRIIL</sequence>
<dbReference type="EMBL" id="QSIQ01000013">
    <property type="protein sequence ID" value="RHD03209.1"/>
    <property type="molecule type" value="Genomic_DNA"/>
</dbReference>
<feature type="transmembrane region" description="Helical" evidence="1">
    <location>
        <begin position="117"/>
        <end position="139"/>
    </location>
</feature>
<evidence type="ECO:0000313" key="4">
    <source>
        <dbReference type="EMBL" id="RHD03209.1"/>
    </source>
</evidence>
<dbReference type="EMBL" id="CVRS01000084">
    <property type="protein sequence ID" value="CRL40688.1"/>
    <property type="molecule type" value="Genomic_DNA"/>
</dbReference>
<evidence type="ECO:0000259" key="2">
    <source>
        <dbReference type="Pfam" id="PF14501"/>
    </source>
</evidence>